<keyword evidence="2" id="KW-1185">Reference proteome</keyword>
<evidence type="ECO:0000313" key="2">
    <source>
        <dbReference type="Proteomes" id="UP001165488"/>
    </source>
</evidence>
<dbReference type="EMBL" id="JAKZGS010000010">
    <property type="protein sequence ID" value="MCH7398878.1"/>
    <property type="molecule type" value="Genomic_DNA"/>
</dbReference>
<sequence>MANNLTDSAIDRQNILNNSDFIENIQKFLGVTGMLYDGEYRFTTAQIADFYEVSTKTVKRYVESAEPELSHNGYCVLKGQKLKEFKQLFGYLIYADIEADFEEDINVPFKKNESDKQKLSKLRSLAVFNFRTFLNIGMMLTESERAKSIRSTILDIVLDSINQKIGGQTKFINQRDEEYFVAILREPVYRKEFTSALSQYLEMGNAKYSIYTDAIYQAIFHENATEYKAILKLEDKESPRETMYSEVLKLIASFEIGIADAMKDKYEEIGRKLTPNELNHLIKEFTAHRFWIPQLEDARIKMASRDYGFREVVHSRLEKYIQSIPTSDFQKFLGENSKSLQERVDENIEIFKRLKDR</sequence>
<name>A0ABS9UQS3_9BACT</name>
<protein>
    <submittedName>
        <fullName evidence="1">DNA-binding protein</fullName>
    </submittedName>
</protein>
<gene>
    <name evidence="1" type="ORF">MM236_12810</name>
</gene>
<keyword evidence="1" id="KW-0238">DNA-binding</keyword>
<proteinExistence type="predicted"/>
<dbReference type="GO" id="GO:0003677">
    <property type="term" value="F:DNA binding"/>
    <property type="evidence" value="ECO:0007669"/>
    <property type="project" value="UniProtKB-KW"/>
</dbReference>
<organism evidence="1 2">
    <name type="scientific">Belliella calami</name>
    <dbReference type="NCBI Taxonomy" id="2923436"/>
    <lineage>
        <taxon>Bacteria</taxon>
        <taxon>Pseudomonadati</taxon>
        <taxon>Bacteroidota</taxon>
        <taxon>Cytophagia</taxon>
        <taxon>Cytophagales</taxon>
        <taxon>Cyclobacteriaceae</taxon>
        <taxon>Belliella</taxon>
    </lineage>
</organism>
<dbReference type="Proteomes" id="UP001165488">
    <property type="component" value="Unassembled WGS sequence"/>
</dbReference>
<reference evidence="1" key="1">
    <citation type="submission" date="2022-03" db="EMBL/GenBank/DDBJ databases">
        <title>De novo assembled genomes of Belliella spp. (Cyclobacteriaceae) strains.</title>
        <authorList>
            <person name="Szabo A."/>
            <person name="Korponai K."/>
            <person name="Felfoldi T."/>
        </authorList>
    </citation>
    <scope>NUCLEOTIDE SEQUENCE</scope>
    <source>
        <strain evidence="1">DSM 107340</strain>
    </source>
</reference>
<evidence type="ECO:0000313" key="1">
    <source>
        <dbReference type="EMBL" id="MCH7398878.1"/>
    </source>
</evidence>
<accession>A0ABS9UQS3</accession>
<comment type="caution">
    <text evidence="1">The sequence shown here is derived from an EMBL/GenBank/DDBJ whole genome shotgun (WGS) entry which is preliminary data.</text>
</comment>
<dbReference type="RefSeq" id="WP_241275376.1">
    <property type="nucleotide sequence ID" value="NZ_JAKZGS010000010.1"/>
</dbReference>